<feature type="domain" description="FecR protein" evidence="2">
    <location>
        <begin position="66"/>
        <end position="163"/>
    </location>
</feature>
<dbReference type="EMBL" id="PYGI01000009">
    <property type="protein sequence ID" value="PSL14110.1"/>
    <property type="molecule type" value="Genomic_DNA"/>
</dbReference>
<keyword evidence="1" id="KW-0732">Signal</keyword>
<comment type="caution">
    <text evidence="3">The sequence shown here is derived from an EMBL/GenBank/DDBJ whole genome shotgun (WGS) entry which is preliminary data.</text>
</comment>
<protein>
    <submittedName>
        <fullName evidence="3">FecR family protein</fullName>
    </submittedName>
</protein>
<proteinExistence type="predicted"/>
<gene>
    <name evidence="3" type="ORF">CLV44_10946</name>
</gene>
<evidence type="ECO:0000259" key="2">
    <source>
        <dbReference type="Pfam" id="PF04773"/>
    </source>
</evidence>
<dbReference type="AlphaFoldDB" id="A0A2P8EXB3"/>
<dbReference type="InterPro" id="IPR006860">
    <property type="entry name" value="FecR"/>
</dbReference>
<accession>A0A2P8EXB3</accession>
<dbReference type="Pfam" id="PF04773">
    <property type="entry name" value="FecR"/>
    <property type="match status" value="1"/>
</dbReference>
<feature type="chain" id="PRO_5015181741" evidence="1">
    <location>
        <begin position="28"/>
        <end position="737"/>
    </location>
</feature>
<evidence type="ECO:0000313" key="3">
    <source>
        <dbReference type="EMBL" id="PSL14110.1"/>
    </source>
</evidence>
<keyword evidence="4" id="KW-1185">Reference proteome</keyword>
<sequence>MRARMSHLSMLLMILAINLGMAGAANAKSAAGTVILATGESWRLSTEGRTPLSRKASVYAGDHLITAEGSMTLRMQDNAIVNLQPHSKMIIHAYQPATAEEEAAIRFELTQGTVRTRTGKIGEDAHHRYRLDTPFAALGIRGTDYTVNLNGDALSVYVYSGGIRLAPFSDTLGCIQGNLGACSTPESADLSANDNAWLHLQRGDSIERISGTPDFISSMQSPPVFSTGLHDTHGKVLTPTATHEQVLEFVERDDVLPENDQTAPPSTAKPGMDLEGLRDVLMLDPSGDTDGDGLSDEYELANNLNPWLADMDGDGLRDDIDPTPNQANTHLFKVDNRSDAFTESQIRDYLRHTTLKLDAYDPVASHSLYNLQLKLRQTLTLNGWFDLDQQRLWGKTGSIETLLAARYWPEGLLWEALPESFGQLGASAEGIEWLTALRADQVSLWQLEQDRHSIWFTPGSGPAGEGTQQFNTRWVQSLGNPAGHGSMAKIRSFKADANGRFQIEIGTQRFNYNLRGAVGEAGMLFAENDYLSVKGHWQGNTLVVLITEKSSHQQWMFGLQQTGMDDSPLLAQWQTRNTNGVTWGHWADFAHLDEDKLAQLSRHGKTLAYNRHYALEVMPANNLPQSGRVQFALSDASAVYASKDGLRPAEVINPMLQVDFDQKRFVSRFDVTAPGLDNAIAIQGAGSFDDNGQMHSDSHLSNAQLEGGLGPNGDSASLLFERDLDDDGYVSGITHWQ</sequence>
<dbReference type="PANTHER" id="PTHR38731">
    <property type="entry name" value="LIPL45-RELATED LIPOPROTEIN-RELATED"/>
    <property type="match status" value="1"/>
</dbReference>
<evidence type="ECO:0000256" key="1">
    <source>
        <dbReference type="SAM" id="SignalP"/>
    </source>
</evidence>
<organism evidence="3 4">
    <name type="scientific">Marinobacterium halophilum</name>
    <dbReference type="NCBI Taxonomy" id="267374"/>
    <lineage>
        <taxon>Bacteria</taxon>
        <taxon>Pseudomonadati</taxon>
        <taxon>Pseudomonadota</taxon>
        <taxon>Gammaproteobacteria</taxon>
        <taxon>Oceanospirillales</taxon>
        <taxon>Oceanospirillaceae</taxon>
        <taxon>Marinobacterium</taxon>
    </lineage>
</organism>
<feature type="signal peptide" evidence="1">
    <location>
        <begin position="1"/>
        <end position="27"/>
    </location>
</feature>
<dbReference type="Proteomes" id="UP000242133">
    <property type="component" value="Unassembled WGS sequence"/>
</dbReference>
<dbReference type="RefSeq" id="WP_170069297.1">
    <property type="nucleotide sequence ID" value="NZ_PYGI01000009.1"/>
</dbReference>
<evidence type="ECO:0000313" key="4">
    <source>
        <dbReference type="Proteomes" id="UP000242133"/>
    </source>
</evidence>
<name>A0A2P8EXB3_9GAMM</name>
<reference evidence="3 4" key="1">
    <citation type="submission" date="2018-03" db="EMBL/GenBank/DDBJ databases">
        <title>Genomic Encyclopedia of Archaeal and Bacterial Type Strains, Phase II (KMG-II): from individual species to whole genera.</title>
        <authorList>
            <person name="Goeker M."/>
        </authorList>
    </citation>
    <scope>NUCLEOTIDE SEQUENCE [LARGE SCALE GENOMIC DNA]</scope>
    <source>
        <strain evidence="3 4">DSM 17586</strain>
    </source>
</reference>